<dbReference type="EMBL" id="BMQN01000001">
    <property type="protein sequence ID" value="GGR84459.1"/>
    <property type="molecule type" value="Genomic_DNA"/>
</dbReference>
<protein>
    <recommendedName>
        <fullName evidence="3">DUF2190 family protein</fullName>
    </recommendedName>
</protein>
<evidence type="ECO:0008006" key="3">
    <source>
        <dbReference type="Google" id="ProtNLM"/>
    </source>
</evidence>
<evidence type="ECO:0000313" key="2">
    <source>
        <dbReference type="Proteomes" id="UP000644548"/>
    </source>
</evidence>
<reference evidence="2" key="1">
    <citation type="journal article" date="2019" name="Int. J. Syst. Evol. Microbiol.">
        <title>The Global Catalogue of Microorganisms (GCM) 10K type strain sequencing project: providing services to taxonomists for standard genome sequencing and annotation.</title>
        <authorList>
            <consortium name="The Broad Institute Genomics Platform"/>
            <consortium name="The Broad Institute Genome Sequencing Center for Infectious Disease"/>
            <person name="Wu L."/>
            <person name="Ma J."/>
        </authorList>
    </citation>
    <scope>NUCLEOTIDE SEQUENCE [LARGE SCALE GENOMIC DNA]</scope>
    <source>
        <strain evidence="2">JCM 31405</strain>
    </source>
</reference>
<evidence type="ECO:0000313" key="1">
    <source>
        <dbReference type="EMBL" id="GGR84459.1"/>
    </source>
</evidence>
<dbReference type="Proteomes" id="UP000644548">
    <property type="component" value="Unassembled WGS sequence"/>
</dbReference>
<accession>A0ABQ2S466</accession>
<sequence length="124" mass="12850">MPFTTTTLPRVNAPAFIAHPESIQRLEGGAVITAADFENGALAGTPVSVVGGVVKPFHLDATTSGLLGADFDAADGQRAVAVIVGGVVHVNLLPGINITSYTALKPHFVFQDDTGTWVPMPEDI</sequence>
<dbReference type="RefSeq" id="WP_189071938.1">
    <property type="nucleotide sequence ID" value="NZ_BMQN01000001.1"/>
</dbReference>
<name>A0ABQ2S466_9DEIO</name>
<gene>
    <name evidence="1" type="ORF">GCM10008960_09380</name>
</gene>
<proteinExistence type="predicted"/>
<keyword evidence="2" id="KW-1185">Reference proteome</keyword>
<comment type="caution">
    <text evidence="1">The sequence shown here is derived from an EMBL/GenBank/DDBJ whole genome shotgun (WGS) entry which is preliminary data.</text>
</comment>
<organism evidence="1 2">
    <name type="scientific">Deinococcus sedimenti</name>
    <dbReference type="NCBI Taxonomy" id="1867090"/>
    <lineage>
        <taxon>Bacteria</taxon>
        <taxon>Thermotogati</taxon>
        <taxon>Deinococcota</taxon>
        <taxon>Deinococci</taxon>
        <taxon>Deinococcales</taxon>
        <taxon>Deinococcaceae</taxon>
        <taxon>Deinococcus</taxon>
    </lineage>
</organism>